<evidence type="ECO:0000313" key="3">
    <source>
        <dbReference type="EMBL" id="AQZ95655.1"/>
    </source>
</evidence>
<dbReference type="Pfam" id="PF14760">
    <property type="entry name" value="Rnk_N"/>
    <property type="match status" value="1"/>
</dbReference>
<dbReference type="KEGG" id="ppha:BVH74_13245"/>
<evidence type="ECO:0000259" key="2">
    <source>
        <dbReference type="Pfam" id="PF14760"/>
    </source>
</evidence>
<name>A0A1V0B6V4_9GAMM</name>
<dbReference type="EMBL" id="CP020100">
    <property type="protein sequence ID" value="AQZ95655.1"/>
    <property type="molecule type" value="Genomic_DNA"/>
</dbReference>
<keyword evidence="3" id="KW-0418">Kinase</keyword>
<dbReference type="InterPro" id="IPR029462">
    <property type="entry name" value="Rnk_N"/>
</dbReference>
<dbReference type="GO" id="GO:0003677">
    <property type="term" value="F:DNA binding"/>
    <property type="evidence" value="ECO:0007669"/>
    <property type="project" value="InterPro"/>
</dbReference>
<dbReference type="InterPro" id="IPR023459">
    <property type="entry name" value="Tscrpt_elong_fac_GreA/B_fam"/>
</dbReference>
<dbReference type="RefSeq" id="WP_080050522.1">
    <property type="nucleotide sequence ID" value="NZ_CP020100.1"/>
</dbReference>
<dbReference type="InterPro" id="IPR036953">
    <property type="entry name" value="GreA/GreB_C_sf"/>
</dbReference>
<dbReference type="GO" id="GO:0032784">
    <property type="term" value="P:regulation of DNA-templated transcription elongation"/>
    <property type="evidence" value="ECO:0007669"/>
    <property type="project" value="InterPro"/>
</dbReference>
<dbReference type="PANTHER" id="PTHR30437">
    <property type="entry name" value="TRANSCRIPTION ELONGATION FACTOR GREA"/>
    <property type="match status" value="1"/>
</dbReference>
<dbReference type="InterPro" id="IPR001437">
    <property type="entry name" value="Tscrpt_elong_fac_GreA/B_C"/>
</dbReference>
<dbReference type="GO" id="GO:0070063">
    <property type="term" value="F:RNA polymerase binding"/>
    <property type="evidence" value="ECO:0007669"/>
    <property type="project" value="InterPro"/>
</dbReference>
<dbReference type="STRING" id="1931241.BVH74_13245"/>
<dbReference type="GO" id="GO:0006354">
    <property type="term" value="P:DNA-templated transcription elongation"/>
    <property type="evidence" value="ECO:0007669"/>
    <property type="project" value="TreeGrafter"/>
</dbReference>
<dbReference type="PANTHER" id="PTHR30437:SF5">
    <property type="entry name" value="REGULATOR OF NUCLEOSIDE DIPHOSPHATE KINASE"/>
    <property type="match status" value="1"/>
</dbReference>
<keyword evidence="3" id="KW-0808">Transferase</keyword>
<organism evidence="3 4">
    <name type="scientific">Halopseudomonas phragmitis</name>
    <dbReference type="NCBI Taxonomy" id="1931241"/>
    <lineage>
        <taxon>Bacteria</taxon>
        <taxon>Pseudomonadati</taxon>
        <taxon>Pseudomonadota</taxon>
        <taxon>Gammaproteobacteria</taxon>
        <taxon>Pseudomonadales</taxon>
        <taxon>Pseudomonadaceae</taxon>
        <taxon>Halopseudomonas</taxon>
    </lineage>
</organism>
<feature type="domain" description="Transcription elongation factor GreA/GreB C-terminal" evidence="1">
    <location>
        <begin position="51"/>
        <end position="125"/>
    </location>
</feature>
<dbReference type="Pfam" id="PF01272">
    <property type="entry name" value="GreA_GreB"/>
    <property type="match status" value="1"/>
</dbReference>
<feature type="domain" description="Regulator of nucleoside diphosphate kinase N-terminal" evidence="2">
    <location>
        <begin position="5"/>
        <end position="44"/>
    </location>
</feature>
<dbReference type="Proteomes" id="UP000243488">
    <property type="component" value="Chromosome"/>
</dbReference>
<dbReference type="Gene3D" id="3.10.50.30">
    <property type="entry name" value="Transcription elongation factor, GreA/GreB, C-terminal domain"/>
    <property type="match status" value="1"/>
</dbReference>
<dbReference type="GO" id="GO:0016301">
    <property type="term" value="F:kinase activity"/>
    <property type="evidence" value="ECO:0007669"/>
    <property type="project" value="UniProtKB-KW"/>
</dbReference>
<reference evidence="3" key="1">
    <citation type="submission" date="2017-03" db="EMBL/GenBank/DDBJ databases">
        <title>Complete genome sequence of the novel DNRA strain Pseudomonas sp. S-6-2 isolated from Chinese polluted river sediment. Journal of Biotechnology.</title>
        <authorList>
            <person name="Li J."/>
            <person name="Xiang F."/>
            <person name="Wang L."/>
            <person name="Xi L."/>
            <person name="Liu J."/>
        </authorList>
    </citation>
    <scope>NUCLEOTIDE SEQUENCE [LARGE SCALE GENOMIC DNA]</scope>
    <source>
        <strain evidence="3">S-6-2</strain>
    </source>
</reference>
<accession>A0A1V0B6V4</accession>
<keyword evidence="4" id="KW-1185">Reference proteome</keyword>
<gene>
    <name evidence="3" type="ORF">BVH74_13245</name>
</gene>
<dbReference type="SUPFAM" id="SSF54534">
    <property type="entry name" value="FKBP-like"/>
    <property type="match status" value="1"/>
</dbReference>
<evidence type="ECO:0000313" key="4">
    <source>
        <dbReference type="Proteomes" id="UP000243488"/>
    </source>
</evidence>
<dbReference type="AlphaFoldDB" id="A0A1V0B6V4"/>
<sequence>MNKSPEITMTRLDIQRLDKVLASLDAPINLLEALEGEILRAKVVSHDHVAADVVTMNSTVRFIDEASGREFVLTLVYPEQAGKPGTISVLAPVGIALLGLKVGQSIDWRGPSGRPLKLKIIDILYQPEANGDYHL</sequence>
<proteinExistence type="predicted"/>
<evidence type="ECO:0000259" key="1">
    <source>
        <dbReference type="Pfam" id="PF01272"/>
    </source>
</evidence>
<dbReference type="NCBIfam" id="NF004396">
    <property type="entry name" value="PRK05753.1"/>
    <property type="match status" value="1"/>
</dbReference>
<dbReference type="Gene3D" id="1.10.286.20">
    <property type="match status" value="1"/>
</dbReference>
<protein>
    <submittedName>
        <fullName evidence="3">Nucleoside diphosphate kinase regulator</fullName>
    </submittedName>
</protein>